<comment type="subcellular location">
    <subcellularLocation>
        <location evidence="1">Cell membrane</location>
        <topology evidence="1">Multi-pass membrane protein</topology>
    </subcellularLocation>
</comment>
<evidence type="ECO:0000256" key="4">
    <source>
        <dbReference type="ARBA" id="ARBA00022989"/>
    </source>
</evidence>
<gene>
    <name evidence="10" type="ORF">J2Z79_001129</name>
</gene>
<accession>A0ABS4JQC4</accession>
<keyword evidence="3 7" id="KW-0812">Transmembrane</keyword>
<keyword evidence="11" id="KW-1185">Reference proteome</keyword>
<feature type="transmembrane region" description="Helical" evidence="7">
    <location>
        <begin position="267"/>
        <end position="295"/>
    </location>
</feature>
<keyword evidence="5 7" id="KW-0472">Membrane</keyword>
<dbReference type="InterPro" id="IPR003838">
    <property type="entry name" value="ABC3_permease_C"/>
</dbReference>
<comment type="similarity">
    <text evidence="6">Belongs to the ABC-4 integral membrane protein family.</text>
</comment>
<feature type="domain" description="MacB-like periplasmic core" evidence="9">
    <location>
        <begin position="24"/>
        <end position="244"/>
    </location>
</feature>
<dbReference type="InterPro" id="IPR025857">
    <property type="entry name" value="MacB_PCD"/>
</dbReference>
<keyword evidence="4 7" id="KW-1133">Transmembrane helix</keyword>
<organism evidence="10 11">
    <name type="scientific">Symbiobacterium terraclitae</name>
    <dbReference type="NCBI Taxonomy" id="557451"/>
    <lineage>
        <taxon>Bacteria</taxon>
        <taxon>Bacillati</taxon>
        <taxon>Bacillota</taxon>
        <taxon>Clostridia</taxon>
        <taxon>Eubacteriales</taxon>
        <taxon>Symbiobacteriaceae</taxon>
        <taxon>Symbiobacterium</taxon>
    </lineage>
</organism>
<dbReference type="PANTHER" id="PTHR30572:SF4">
    <property type="entry name" value="ABC TRANSPORTER PERMEASE YTRF"/>
    <property type="match status" value="1"/>
</dbReference>
<keyword evidence="2" id="KW-1003">Cell membrane</keyword>
<comment type="caution">
    <text evidence="10">The sequence shown here is derived from an EMBL/GenBank/DDBJ whole genome shotgun (WGS) entry which is preliminary data.</text>
</comment>
<evidence type="ECO:0000256" key="2">
    <source>
        <dbReference type="ARBA" id="ARBA00022475"/>
    </source>
</evidence>
<dbReference type="PANTHER" id="PTHR30572">
    <property type="entry name" value="MEMBRANE COMPONENT OF TRANSPORTER-RELATED"/>
    <property type="match status" value="1"/>
</dbReference>
<dbReference type="Pfam" id="PF02687">
    <property type="entry name" value="FtsX"/>
    <property type="match status" value="1"/>
</dbReference>
<proteinExistence type="inferred from homology"/>
<evidence type="ECO:0000256" key="6">
    <source>
        <dbReference type="ARBA" id="ARBA00038076"/>
    </source>
</evidence>
<dbReference type="EMBL" id="JAGGLG010000007">
    <property type="protein sequence ID" value="MBP2017744.1"/>
    <property type="molecule type" value="Genomic_DNA"/>
</dbReference>
<dbReference type="Proteomes" id="UP001519289">
    <property type="component" value="Unassembled WGS sequence"/>
</dbReference>
<dbReference type="RefSeq" id="WP_209465887.1">
    <property type="nucleotide sequence ID" value="NZ_JAGGLG010000007.1"/>
</dbReference>
<feature type="domain" description="ABC3 transporter permease C-terminal" evidence="8">
    <location>
        <begin position="277"/>
        <end position="395"/>
    </location>
</feature>
<protein>
    <submittedName>
        <fullName evidence="10">ABC transport system permease protein</fullName>
    </submittedName>
</protein>
<evidence type="ECO:0000256" key="7">
    <source>
        <dbReference type="SAM" id="Phobius"/>
    </source>
</evidence>
<reference evidence="10 11" key="1">
    <citation type="submission" date="2021-03" db="EMBL/GenBank/DDBJ databases">
        <title>Genomic Encyclopedia of Type Strains, Phase IV (KMG-IV): sequencing the most valuable type-strain genomes for metagenomic binning, comparative biology and taxonomic classification.</title>
        <authorList>
            <person name="Goeker M."/>
        </authorList>
    </citation>
    <scope>NUCLEOTIDE SEQUENCE [LARGE SCALE GENOMIC DNA]</scope>
    <source>
        <strain evidence="10 11">DSM 27138</strain>
    </source>
</reference>
<dbReference type="InterPro" id="IPR050250">
    <property type="entry name" value="Macrolide_Exporter_MacB"/>
</dbReference>
<evidence type="ECO:0000313" key="10">
    <source>
        <dbReference type="EMBL" id="MBP2017744.1"/>
    </source>
</evidence>
<evidence type="ECO:0000313" key="11">
    <source>
        <dbReference type="Proteomes" id="UP001519289"/>
    </source>
</evidence>
<evidence type="ECO:0000256" key="1">
    <source>
        <dbReference type="ARBA" id="ARBA00004651"/>
    </source>
</evidence>
<feature type="transmembrane region" description="Helical" evidence="7">
    <location>
        <begin position="316"/>
        <end position="345"/>
    </location>
</feature>
<feature type="transmembrane region" description="Helical" evidence="7">
    <location>
        <begin position="365"/>
        <end position="385"/>
    </location>
</feature>
<evidence type="ECO:0000259" key="9">
    <source>
        <dbReference type="Pfam" id="PF12704"/>
    </source>
</evidence>
<name>A0ABS4JQC4_9FIRM</name>
<dbReference type="Pfam" id="PF12704">
    <property type="entry name" value="MacB_PCD"/>
    <property type="match status" value="1"/>
</dbReference>
<evidence type="ECO:0000256" key="3">
    <source>
        <dbReference type="ARBA" id="ARBA00022692"/>
    </source>
</evidence>
<evidence type="ECO:0000259" key="8">
    <source>
        <dbReference type="Pfam" id="PF02687"/>
    </source>
</evidence>
<sequence>MRSSLAPGLVRLAARNLLRNPGRTLAVLLGVMVVAGTAFAGGLIGRGVSHAVTRGLDRLGADLMVVPEGAVEQTHTALVMGLPAAFYMEGEEALAEIRSIEGVEAASPQIFVETLASSACCTGHLMLVGYDPATDFTVKPWLRHELGRELAPDEVLVGNHILGLTGDPLLFYGSTFRLAARLDPTGMGMDETVFLPAEAVWEIAARSHELATEPLEIPQGHVSAILVALDDPADAPAVAEEIAQRLDGVAVITAGQIARGVADDLGALMAGLVPITLALLVIALLLFLILFFAIAQERSREIGLLRAMGATAGQSVRALLLEAALLGALGGTAGVVGGGAVYALFKEAIMVSYTLPFLYPPPGEQMLLAAGVVLLCAAGGVLAAAGPALRLARLEPHEAIFAR</sequence>
<evidence type="ECO:0000256" key="5">
    <source>
        <dbReference type="ARBA" id="ARBA00023136"/>
    </source>
</evidence>